<evidence type="ECO:0000313" key="2">
    <source>
        <dbReference type="Proteomes" id="UP001431010"/>
    </source>
</evidence>
<name>A0ABY3RCN1_9BRAD</name>
<accession>A0ABY3RCN1</accession>
<dbReference type="EMBL" id="CP088156">
    <property type="protein sequence ID" value="UFZ04571.1"/>
    <property type="molecule type" value="Genomic_DNA"/>
</dbReference>
<protein>
    <submittedName>
        <fullName evidence="1">Uncharacterized protein</fullName>
    </submittedName>
</protein>
<evidence type="ECO:0000313" key="1">
    <source>
        <dbReference type="EMBL" id="UFZ04571.1"/>
    </source>
</evidence>
<dbReference type="Proteomes" id="UP001431010">
    <property type="component" value="Chromosome"/>
</dbReference>
<keyword evidence="2" id="KW-1185">Reference proteome</keyword>
<dbReference type="RefSeq" id="WP_231321377.1">
    <property type="nucleotide sequence ID" value="NZ_CP088156.1"/>
</dbReference>
<sequence length="74" mass="8096">MSRQRHPGGFPLTAVSQWLAGLTTSLLARSLNMPEPLLHATGSLVLAQVQAIETRAARSLCPTRLRGRLLSWFS</sequence>
<gene>
    <name evidence="1" type="ORF">LQG66_36225</name>
</gene>
<organism evidence="1 2">
    <name type="scientific">Bradyrhizobium ontarionense</name>
    <dbReference type="NCBI Taxonomy" id="2898149"/>
    <lineage>
        <taxon>Bacteria</taxon>
        <taxon>Pseudomonadati</taxon>
        <taxon>Pseudomonadota</taxon>
        <taxon>Alphaproteobacteria</taxon>
        <taxon>Hyphomicrobiales</taxon>
        <taxon>Nitrobacteraceae</taxon>
        <taxon>Bradyrhizobium</taxon>
    </lineage>
</organism>
<proteinExistence type="predicted"/>
<reference evidence="1" key="1">
    <citation type="journal article" date="2024" name="Antonie Van Leeuwenhoek">
        <title>Bradyrhizobium ontarionense sp. nov., a novel bacterial symbiont isolated from Aeschynomene indica (Indian jointvetch), harbours photosynthesis, nitrogen fixation and nitrous oxide (N2O) reductase genes.</title>
        <authorList>
            <person name="Bromfield E.S.P."/>
            <person name="Cloutier S."/>
        </authorList>
    </citation>
    <scope>NUCLEOTIDE SEQUENCE</scope>
    <source>
        <strain evidence="1">A19</strain>
    </source>
</reference>